<protein>
    <submittedName>
        <fullName evidence="1">Uncharacterized protein</fullName>
    </submittedName>
</protein>
<sequence length="139" mass="15560">MEKYLSTLVLVENPHEQNREQNTKLGVISHIDQLTGAVLVSFGDLTVSGHGAGEVKVLKDRNTLYKELLLSAGEMEMQTFKVLLRVNMLQERGSSTSLLEAMQLLRKNPDALTHATVSLSVLIGFSEQREREKPERNGR</sequence>
<keyword evidence="2" id="KW-1185">Reference proteome</keyword>
<dbReference type="AlphaFoldDB" id="A0A7G9QI24"/>
<dbReference type="Proteomes" id="UP000515806">
    <property type="component" value="Chromosome"/>
</dbReference>
<accession>A0A7G9QI24</accession>
<name>A0A7G9QI24_9SPHI</name>
<proteinExistence type="predicted"/>
<dbReference type="RefSeq" id="WP_187593519.1">
    <property type="nucleotide sequence ID" value="NZ_CP060723.1"/>
</dbReference>
<evidence type="ECO:0000313" key="2">
    <source>
        <dbReference type="Proteomes" id="UP000515806"/>
    </source>
</evidence>
<gene>
    <name evidence="1" type="ORF">H9L23_02515</name>
</gene>
<dbReference type="EMBL" id="CP060723">
    <property type="protein sequence ID" value="QNN42999.1"/>
    <property type="molecule type" value="Genomic_DNA"/>
</dbReference>
<evidence type="ECO:0000313" key="1">
    <source>
        <dbReference type="EMBL" id="QNN42999.1"/>
    </source>
</evidence>
<organism evidence="1 2">
    <name type="scientific">Pedobacter roseus</name>
    <dbReference type="NCBI Taxonomy" id="336820"/>
    <lineage>
        <taxon>Bacteria</taxon>
        <taxon>Pseudomonadati</taxon>
        <taxon>Bacteroidota</taxon>
        <taxon>Sphingobacteriia</taxon>
        <taxon>Sphingobacteriales</taxon>
        <taxon>Sphingobacteriaceae</taxon>
        <taxon>Pedobacter</taxon>
    </lineage>
</organism>
<dbReference type="KEGG" id="proe:H9L23_02515"/>
<reference evidence="1 2" key="1">
    <citation type="submission" date="2020-08" db="EMBL/GenBank/DDBJ databases">
        <title>Genome sequence of Pedobacter roseus KACC 11594T.</title>
        <authorList>
            <person name="Hyun D.-W."/>
            <person name="Bae J.-W."/>
        </authorList>
    </citation>
    <scope>NUCLEOTIDE SEQUENCE [LARGE SCALE GENOMIC DNA]</scope>
    <source>
        <strain evidence="1 2">KACC 11594</strain>
    </source>
</reference>